<comment type="caution">
    <text evidence="2">The sequence shown here is derived from an EMBL/GenBank/DDBJ whole genome shotgun (WGS) entry which is preliminary data.</text>
</comment>
<evidence type="ECO:0000313" key="3">
    <source>
        <dbReference type="Proteomes" id="UP001253595"/>
    </source>
</evidence>
<proteinExistence type="predicted"/>
<evidence type="ECO:0000313" key="2">
    <source>
        <dbReference type="EMBL" id="MDR7089454.1"/>
    </source>
</evidence>
<feature type="compositionally biased region" description="Low complexity" evidence="1">
    <location>
        <begin position="83"/>
        <end position="93"/>
    </location>
</feature>
<feature type="region of interest" description="Disordered" evidence="1">
    <location>
        <begin position="56"/>
        <end position="175"/>
    </location>
</feature>
<organism evidence="2 3">
    <name type="scientific">Cellvibrio fibrivorans</name>
    <dbReference type="NCBI Taxonomy" id="126350"/>
    <lineage>
        <taxon>Bacteria</taxon>
        <taxon>Pseudomonadati</taxon>
        <taxon>Pseudomonadota</taxon>
        <taxon>Gammaproteobacteria</taxon>
        <taxon>Cellvibrionales</taxon>
        <taxon>Cellvibrionaceae</taxon>
        <taxon>Cellvibrio</taxon>
    </lineage>
</organism>
<accession>A0ABU1UW97</accession>
<feature type="compositionally biased region" description="Low complexity" evidence="1">
    <location>
        <begin position="127"/>
        <end position="144"/>
    </location>
</feature>
<feature type="compositionally biased region" description="Pro residues" evidence="1">
    <location>
        <begin position="94"/>
        <end position="112"/>
    </location>
</feature>
<dbReference type="Pfam" id="PF11154">
    <property type="entry name" value="DUF2934"/>
    <property type="match status" value="1"/>
</dbReference>
<dbReference type="EMBL" id="JAVDVX010000002">
    <property type="protein sequence ID" value="MDR7089454.1"/>
    <property type="molecule type" value="Genomic_DNA"/>
</dbReference>
<dbReference type="InterPro" id="IPR021327">
    <property type="entry name" value="DUF2934"/>
</dbReference>
<feature type="compositionally biased region" description="Pro residues" evidence="1">
    <location>
        <begin position="65"/>
        <end position="82"/>
    </location>
</feature>
<evidence type="ECO:0000256" key="1">
    <source>
        <dbReference type="SAM" id="MobiDB-lite"/>
    </source>
</evidence>
<dbReference type="RefSeq" id="WP_310070597.1">
    <property type="nucleotide sequence ID" value="NZ_JAVDVX010000002.1"/>
</dbReference>
<keyword evidence="3" id="KW-1185">Reference proteome</keyword>
<sequence>MMNAHEQRIREFAHQIWESEGCPTGHEYRHWEMACKLVEAQKSVYPHEKVTGHIKSIIAPEEPFDPNPKPEIDPAPPQPDQPAQPNVPVDPIAPVQPPPHISPTPPPQPIHPTDPVQPGNPAQPIQPTASKPKKAASTPSSSTSMKSDEANASPGPRTTKARKPRATKNQDSMSL</sequence>
<reference evidence="2 3" key="1">
    <citation type="submission" date="2023-07" db="EMBL/GenBank/DDBJ databases">
        <title>Sorghum-associated microbial communities from plants grown in Nebraska, USA.</title>
        <authorList>
            <person name="Schachtman D."/>
        </authorList>
    </citation>
    <scope>NUCLEOTIDE SEQUENCE [LARGE SCALE GENOMIC DNA]</scope>
    <source>
        <strain evidence="2 3">BE190</strain>
    </source>
</reference>
<name>A0ABU1UW97_9GAMM</name>
<dbReference type="Proteomes" id="UP001253595">
    <property type="component" value="Unassembled WGS sequence"/>
</dbReference>
<gene>
    <name evidence="2" type="ORF">J2X05_001460</name>
</gene>
<protein>
    <submittedName>
        <fullName evidence="2">Type IV secretory pathway VirB10-like protein</fullName>
    </submittedName>
</protein>